<dbReference type="Proteomes" id="UP001589810">
    <property type="component" value="Unassembled WGS sequence"/>
</dbReference>
<evidence type="ECO:0000259" key="4">
    <source>
        <dbReference type="PROSITE" id="PS51755"/>
    </source>
</evidence>
<comment type="caution">
    <text evidence="5">The sequence shown here is derived from an EMBL/GenBank/DDBJ whole genome shotgun (WGS) entry which is preliminary data.</text>
</comment>
<dbReference type="InterPro" id="IPR016032">
    <property type="entry name" value="Sig_transdc_resp-reg_C-effctor"/>
</dbReference>
<comment type="similarity">
    <text evidence="1">Belongs to the AfsR/DnrI/RedD regulatory family.</text>
</comment>
<dbReference type="PANTHER" id="PTHR47691:SF3">
    <property type="entry name" value="HTH-TYPE TRANSCRIPTIONAL REGULATOR RV0890C-RELATED"/>
    <property type="match status" value="1"/>
</dbReference>
<gene>
    <name evidence="5" type="ORF">ACFFH7_01420</name>
</gene>
<dbReference type="RefSeq" id="WP_273938880.1">
    <property type="nucleotide sequence ID" value="NZ_CP097263.1"/>
</dbReference>
<accession>A0ABV6MJN4</accession>
<evidence type="ECO:0000313" key="6">
    <source>
        <dbReference type="Proteomes" id="UP001589810"/>
    </source>
</evidence>
<name>A0ABV6MJN4_9PSEU</name>
<evidence type="ECO:0000256" key="3">
    <source>
        <dbReference type="PROSITE-ProRule" id="PRU01091"/>
    </source>
</evidence>
<dbReference type="InterPro" id="IPR027417">
    <property type="entry name" value="P-loop_NTPase"/>
</dbReference>
<feature type="DNA-binding region" description="OmpR/PhoB-type" evidence="3">
    <location>
        <begin position="1"/>
        <end position="93"/>
    </location>
</feature>
<dbReference type="EMBL" id="JBHLUD010000001">
    <property type="protein sequence ID" value="MFC0540116.1"/>
    <property type="molecule type" value="Genomic_DNA"/>
</dbReference>
<dbReference type="SUPFAM" id="SSF52540">
    <property type="entry name" value="P-loop containing nucleoside triphosphate hydrolases"/>
    <property type="match status" value="1"/>
</dbReference>
<dbReference type="CDD" id="cd15831">
    <property type="entry name" value="BTAD"/>
    <property type="match status" value="1"/>
</dbReference>
<dbReference type="SMART" id="SM00862">
    <property type="entry name" value="Trans_reg_C"/>
    <property type="match status" value="1"/>
</dbReference>
<dbReference type="SMART" id="SM01043">
    <property type="entry name" value="BTAD"/>
    <property type="match status" value="1"/>
</dbReference>
<dbReference type="Gene3D" id="1.10.10.10">
    <property type="entry name" value="Winged helix-like DNA-binding domain superfamily/Winged helix DNA-binding domain"/>
    <property type="match status" value="1"/>
</dbReference>
<dbReference type="Gene3D" id="1.25.40.10">
    <property type="entry name" value="Tetratricopeptide repeat domain"/>
    <property type="match status" value="2"/>
</dbReference>
<dbReference type="PROSITE" id="PS51755">
    <property type="entry name" value="OMPR_PHOB"/>
    <property type="match status" value="1"/>
</dbReference>
<organism evidence="5 6">
    <name type="scientific">Kutzneria chonburiensis</name>
    <dbReference type="NCBI Taxonomy" id="1483604"/>
    <lineage>
        <taxon>Bacteria</taxon>
        <taxon>Bacillati</taxon>
        <taxon>Actinomycetota</taxon>
        <taxon>Actinomycetes</taxon>
        <taxon>Pseudonocardiales</taxon>
        <taxon>Pseudonocardiaceae</taxon>
        <taxon>Kutzneria</taxon>
    </lineage>
</organism>
<reference evidence="5 6" key="1">
    <citation type="submission" date="2024-09" db="EMBL/GenBank/DDBJ databases">
        <authorList>
            <person name="Sun Q."/>
            <person name="Mori K."/>
        </authorList>
    </citation>
    <scope>NUCLEOTIDE SEQUENCE [LARGE SCALE GENOMIC DNA]</scope>
    <source>
        <strain evidence="5 6">TBRC 1432</strain>
    </source>
</reference>
<evidence type="ECO:0000256" key="2">
    <source>
        <dbReference type="ARBA" id="ARBA00023125"/>
    </source>
</evidence>
<dbReference type="InterPro" id="IPR001867">
    <property type="entry name" value="OmpR/PhoB-type_DNA-bd"/>
</dbReference>
<dbReference type="PRINTS" id="PR00364">
    <property type="entry name" value="DISEASERSIST"/>
</dbReference>
<dbReference type="InterPro" id="IPR005158">
    <property type="entry name" value="BTAD"/>
</dbReference>
<dbReference type="SUPFAM" id="SSF48452">
    <property type="entry name" value="TPR-like"/>
    <property type="match status" value="3"/>
</dbReference>
<protein>
    <submittedName>
        <fullName evidence="5">BTAD domain-containing putative transcriptional regulator</fullName>
    </submittedName>
</protein>
<evidence type="ECO:0000256" key="1">
    <source>
        <dbReference type="ARBA" id="ARBA00005820"/>
    </source>
</evidence>
<dbReference type="SUPFAM" id="SSF46894">
    <property type="entry name" value="C-terminal effector domain of the bipartite response regulators"/>
    <property type="match status" value="1"/>
</dbReference>
<keyword evidence="6" id="KW-1185">Reference proteome</keyword>
<evidence type="ECO:0000313" key="5">
    <source>
        <dbReference type="EMBL" id="MFC0540116.1"/>
    </source>
</evidence>
<proteinExistence type="inferred from homology"/>
<feature type="domain" description="OmpR/PhoB-type" evidence="4">
    <location>
        <begin position="1"/>
        <end position="93"/>
    </location>
</feature>
<dbReference type="InterPro" id="IPR036388">
    <property type="entry name" value="WH-like_DNA-bd_sf"/>
</dbReference>
<dbReference type="InterPro" id="IPR011990">
    <property type="entry name" value="TPR-like_helical_dom_sf"/>
</dbReference>
<dbReference type="PANTHER" id="PTHR47691">
    <property type="entry name" value="REGULATOR-RELATED"/>
    <property type="match status" value="1"/>
</dbReference>
<sequence length="890" mass="96578">MGGVWVGVLGELEVRGADGELVEVGGAMLRTLLVRLAVDAGRIVTTDRLIADLWPESAPAEPGAALQSLVARLRRAIGRAAIDSQPTGYRLNAEVDTRQFEQALVEGRPREALELWRGSPLADVGDAEFARAPIARLEELRATAIEAQIDADIAAQQDVIAEVEELAAAQPLREGLQARLMRALTAKGRQADALSVYDRVRTLLADQLGVDPGPELQEAHRQALRTTSARSNLPARMTSFVGRDLELQQVTRALAGARLVTLTGTGGAGKTRLAVEAAERLLTDFPDGVWLVDLTSTVDIVAATREALRTADHPRDYLAPRNSLLVLDNCEHVIDAAADFAADLLARCPRLTILATSREPLNITGETLCPLVPLDDSHAVVLFTDRARAVSPEFRPSDSIVDICKALDGLPLAIELAAARLRSLTPSQLVSRLGDRIGLLNKGTRAAPQRHRTLRAVIDWSWDLLDVDERTLLSRLSVFAGGATLAAIEEVTEGTLDQVASLVDKSLVVVSDDRYRLLETIREYAASKLDGDDTRRRHALYYTELVERTEPLLRGPEQVGWLARLTAERANLDLAMSPRMFTARLWLWLLLAQLQDPLRWAETFDTDEARLLRAPTEELLDRLALEDRPATLALVVLGSGANSTRLGSIAARLSGSDDPWRRAAGELLHGYVASEISDGRVAQAERHFAQAATAFRDLGDQIGLTYALTFLSIAQASRGANDAALAAVSEALSIGAHVPTLLHVQSAQLQARTGDVAGARQVLERAERSTPADDPVSLSRIRNALAELARLDGQLSQALSWHRLALALDSPTAPMQFLAMLRMNYALTLTALGHRDDAGRQHCLAVELVMQTRDAPARAVILEAQAAWFEEGGEREQAATLRARAAELRG</sequence>
<keyword evidence="2 3" id="KW-0238">DNA-binding</keyword>
<dbReference type="Pfam" id="PF03704">
    <property type="entry name" value="BTAD"/>
    <property type="match status" value="1"/>
</dbReference>